<name>A0A8J5Q5E8_FUSOX</name>
<dbReference type="Proteomes" id="UP000693942">
    <property type="component" value="Unassembled WGS sequence"/>
</dbReference>
<dbReference type="PROSITE" id="PS50157">
    <property type="entry name" value="ZINC_FINGER_C2H2_2"/>
    <property type="match status" value="1"/>
</dbReference>
<keyword evidence="1 3" id="KW-0862">Zinc</keyword>
<dbReference type="PROSITE" id="PS00028">
    <property type="entry name" value="ZINC_FINGER_C2H2_1"/>
    <property type="match status" value="1"/>
</dbReference>
<dbReference type="GO" id="GO:0008270">
    <property type="term" value="F:zinc ion binding"/>
    <property type="evidence" value="ECO:0007669"/>
    <property type="project" value="UniProtKB-KW"/>
</dbReference>
<evidence type="ECO:0000313" key="4">
    <source>
        <dbReference type="Proteomes" id="UP000693942"/>
    </source>
</evidence>
<feature type="domain" description="C2H2-type" evidence="2">
    <location>
        <begin position="301"/>
        <end position="329"/>
    </location>
</feature>
<evidence type="ECO:0000313" key="3">
    <source>
        <dbReference type="EMBL" id="KAG7428787.1"/>
    </source>
</evidence>
<keyword evidence="1 3" id="KW-0479">Metal-binding</keyword>
<comment type="caution">
    <text evidence="3">The sequence shown here is derived from an EMBL/GenBank/DDBJ whole genome shotgun (WGS) entry which is preliminary data.</text>
</comment>
<protein>
    <submittedName>
        <fullName evidence="3">Putative C2H2-type zinc-finger transcription factor orf8</fullName>
    </submittedName>
</protein>
<evidence type="ECO:0000256" key="1">
    <source>
        <dbReference type="PROSITE-ProRule" id="PRU00042"/>
    </source>
</evidence>
<dbReference type="AlphaFoldDB" id="A0A8J5Q5E8"/>
<evidence type="ECO:0000259" key="2">
    <source>
        <dbReference type="PROSITE" id="PS50157"/>
    </source>
</evidence>
<accession>A0A8J5Q5E8</accession>
<dbReference type="InterPro" id="IPR013087">
    <property type="entry name" value="Znf_C2H2_type"/>
</dbReference>
<gene>
    <name evidence="3" type="ORF">Forpi1262_v010214</name>
</gene>
<reference evidence="3" key="1">
    <citation type="submission" date="2021-04" db="EMBL/GenBank/DDBJ databases">
        <title>First draft genome resource for Brassicaceae pathogens Fusarium oxysporum f. sp. raphani and Fusarium oxysporum f. sp. rapae.</title>
        <authorList>
            <person name="Asai S."/>
        </authorList>
    </citation>
    <scope>NUCLEOTIDE SEQUENCE</scope>
    <source>
        <strain evidence="3">Tf1262</strain>
    </source>
</reference>
<organism evidence="3 4">
    <name type="scientific">Fusarium oxysporum f. sp. raphani</name>
    <dbReference type="NCBI Taxonomy" id="96318"/>
    <lineage>
        <taxon>Eukaryota</taxon>
        <taxon>Fungi</taxon>
        <taxon>Dikarya</taxon>
        <taxon>Ascomycota</taxon>
        <taxon>Pezizomycotina</taxon>
        <taxon>Sordariomycetes</taxon>
        <taxon>Hypocreomycetidae</taxon>
        <taxon>Hypocreales</taxon>
        <taxon>Nectriaceae</taxon>
        <taxon>Fusarium</taxon>
        <taxon>Fusarium oxysporum species complex</taxon>
    </lineage>
</organism>
<keyword evidence="1 3" id="KW-0863">Zinc-finger</keyword>
<proteinExistence type="predicted"/>
<sequence>MTSIQPSQGFMPAPVLSDDDGVRDYTVPLPNSTTAQSVAFLQDDLHGVQLRASLPAVRSDEWTAALNPLAHLWPSTSSEPLVAESIQEVSSRENSGLGGIEGLPTSFIYQDTNGPGRTHNMLLDIIQETEARPEAGKTLFSVSKSHPILQLSHHPYIQGLDSRGHSSESLGFQGGAESKQAHLNIGIPETLHIPSTPCGIGYTNEAQLVPGGDLVAYRKHSNISEPVHEDSDQVSLVHQATYSPGNEKHVEFTEDKMTQNTETLAYNSQTQCWDHGCNGRQFANRRNLVRHQREKFRMDPIRCPYCSKIMMRKRSLPGHIRRAHSGMGNRSQFSSTT</sequence>
<dbReference type="EMBL" id="JAELUR010000007">
    <property type="protein sequence ID" value="KAG7428787.1"/>
    <property type="molecule type" value="Genomic_DNA"/>
</dbReference>